<dbReference type="SUPFAM" id="SSF48403">
    <property type="entry name" value="Ankyrin repeat"/>
    <property type="match status" value="1"/>
</dbReference>
<feature type="repeat" description="ANK" evidence="3">
    <location>
        <begin position="211"/>
        <end position="243"/>
    </location>
</feature>
<accession>A0A1B6LXL7</accession>
<dbReference type="PROSITE" id="PS50088">
    <property type="entry name" value="ANK_REPEAT"/>
    <property type="match status" value="2"/>
</dbReference>
<dbReference type="PANTHER" id="PTHR24173">
    <property type="entry name" value="ANKYRIN REPEAT CONTAINING"/>
    <property type="match status" value="1"/>
</dbReference>
<dbReference type="InterPro" id="IPR036770">
    <property type="entry name" value="Ankyrin_rpt-contain_sf"/>
</dbReference>
<evidence type="ECO:0000313" key="4">
    <source>
        <dbReference type="EMBL" id="JAT21419.1"/>
    </source>
</evidence>
<sequence length="390" mass="42364">MYHGSYPDSYKPRRPMTVAGVARPLTRSSTAMVLSRSEFPHSIIKESTVSTRTVRQVRDREPRRVRFDLPERRPSVTASAAQHSTRYLRGTLAGAAPNALAAPAPPLLAQARDSDDDALRDTLRRAAVSPLPESVLNFADSSGRTALSYLASNGPVSLLEAILSLEGVDVNKPDNEGNTPLHFASQAGQVESVNYLLSRCSGIEVDARNHLGFTPLMKAAIQGRTKCAKLLLFAGASPTMRDTGRGLRAEQWARFCGRYVCADVIEKLSRHRLLERTTAYGRWGSEPELGPHVVQGRLQPPAISLANQQPPGIKSRLKKAFRTASSPSHSFSLVTQLTTAALCASTPVLPDPHRVPPVVKSLIRPLAVPKLQVTPDDTLPLHPPLTTKPL</sequence>
<keyword evidence="2 3" id="KW-0040">ANK repeat</keyword>
<feature type="repeat" description="ANK" evidence="3">
    <location>
        <begin position="176"/>
        <end position="208"/>
    </location>
</feature>
<dbReference type="PROSITE" id="PS50297">
    <property type="entry name" value="ANK_REP_REGION"/>
    <property type="match status" value="2"/>
</dbReference>
<dbReference type="Pfam" id="PF12796">
    <property type="entry name" value="Ank_2"/>
    <property type="match status" value="1"/>
</dbReference>
<protein>
    <submittedName>
        <fullName evidence="5">Uncharacterized protein</fullName>
    </submittedName>
</protein>
<dbReference type="EMBL" id="GEBQ01018558">
    <property type="protein sequence ID" value="JAT21419.1"/>
    <property type="molecule type" value="Transcribed_RNA"/>
</dbReference>
<evidence type="ECO:0000256" key="3">
    <source>
        <dbReference type="PROSITE-ProRule" id="PRU00023"/>
    </source>
</evidence>
<dbReference type="AlphaFoldDB" id="A0A1B6LXL7"/>
<dbReference type="PANTHER" id="PTHR24173:SF40">
    <property type="entry name" value="AGAP006757-PA"/>
    <property type="match status" value="1"/>
</dbReference>
<evidence type="ECO:0000313" key="5">
    <source>
        <dbReference type="EMBL" id="JAT28459.1"/>
    </source>
</evidence>
<organism evidence="5">
    <name type="scientific">Graphocephala atropunctata</name>
    <dbReference type="NCBI Taxonomy" id="36148"/>
    <lineage>
        <taxon>Eukaryota</taxon>
        <taxon>Metazoa</taxon>
        <taxon>Ecdysozoa</taxon>
        <taxon>Arthropoda</taxon>
        <taxon>Hexapoda</taxon>
        <taxon>Insecta</taxon>
        <taxon>Pterygota</taxon>
        <taxon>Neoptera</taxon>
        <taxon>Paraneoptera</taxon>
        <taxon>Hemiptera</taxon>
        <taxon>Auchenorrhyncha</taxon>
        <taxon>Membracoidea</taxon>
        <taxon>Cicadellidae</taxon>
        <taxon>Cicadellinae</taxon>
        <taxon>Cicadellini</taxon>
        <taxon>Graphocephala</taxon>
    </lineage>
</organism>
<dbReference type="SMART" id="SM00248">
    <property type="entry name" value="ANK"/>
    <property type="match status" value="3"/>
</dbReference>
<evidence type="ECO:0000256" key="1">
    <source>
        <dbReference type="ARBA" id="ARBA00022737"/>
    </source>
</evidence>
<dbReference type="InterPro" id="IPR002110">
    <property type="entry name" value="Ankyrin_rpt"/>
</dbReference>
<proteinExistence type="predicted"/>
<dbReference type="EMBL" id="GEBQ01011518">
    <property type="protein sequence ID" value="JAT28459.1"/>
    <property type="molecule type" value="Transcribed_RNA"/>
</dbReference>
<evidence type="ECO:0000256" key="2">
    <source>
        <dbReference type="ARBA" id="ARBA00023043"/>
    </source>
</evidence>
<reference evidence="5" key="1">
    <citation type="submission" date="2015-11" db="EMBL/GenBank/DDBJ databases">
        <title>De novo transcriptome assembly of four potential Pierce s Disease insect vectors from Arizona vineyards.</title>
        <authorList>
            <person name="Tassone E.E."/>
        </authorList>
    </citation>
    <scope>NUCLEOTIDE SEQUENCE</scope>
</reference>
<keyword evidence="1" id="KW-0677">Repeat</keyword>
<gene>
    <name evidence="4" type="ORF">g.31435</name>
    <name evidence="5" type="ORF">g.31436</name>
</gene>
<name>A0A1B6LXL7_9HEMI</name>
<dbReference type="Gene3D" id="1.25.40.20">
    <property type="entry name" value="Ankyrin repeat-containing domain"/>
    <property type="match status" value="1"/>
</dbReference>